<proteinExistence type="predicted"/>
<name>A0A0J1HXG8_BACAN</name>
<dbReference type="Proteomes" id="UP000035904">
    <property type="component" value="Unassembled WGS sequence"/>
</dbReference>
<organism evidence="1 2">
    <name type="scientific">Bacillus anthracis</name>
    <name type="common">anthrax bacterium</name>
    <dbReference type="NCBI Taxonomy" id="1392"/>
    <lineage>
        <taxon>Bacteria</taxon>
        <taxon>Bacillati</taxon>
        <taxon>Bacillota</taxon>
        <taxon>Bacilli</taxon>
        <taxon>Bacillales</taxon>
        <taxon>Bacillaceae</taxon>
        <taxon>Bacillus</taxon>
        <taxon>Bacillus cereus group</taxon>
    </lineage>
</organism>
<dbReference type="EMBL" id="LDPG01000007">
    <property type="protein sequence ID" value="KLV18379.1"/>
    <property type="molecule type" value="Genomic_DNA"/>
</dbReference>
<reference evidence="1 2" key="1">
    <citation type="submission" date="2015-05" db="EMBL/GenBank/DDBJ databases">
        <title>Whole genome sequence and identification of bacterial endophytes from Costus igneus.</title>
        <authorList>
            <person name="Lee Y.P."/>
            <person name="Gan H.M."/>
            <person name="Eng W."/>
            <person name="Wheatley M.S."/>
            <person name="Caraballo A."/>
            <person name="Polter S."/>
            <person name="Savka M.A."/>
            <person name="Hudson A.O."/>
        </authorList>
    </citation>
    <scope>NUCLEOTIDE SEQUENCE [LARGE SCALE GENOMIC DNA]</scope>
    <source>
        <strain evidence="1 2">RIT375</strain>
    </source>
</reference>
<comment type="caution">
    <text evidence="1">The sequence shown here is derived from an EMBL/GenBank/DDBJ whole genome shotgun (WGS) entry which is preliminary data.</text>
</comment>
<dbReference type="PATRIC" id="fig|1392.242.peg.5721"/>
<sequence length="143" mass="16680">MGTRNIYKLASHSDVKNSIFIESKYGTSHLIIIIGCILLCLEKNKFIAEKWDIATIITVLERHYEIINVTDKFQHYFFETLLPSQQRGIFNISPSMIEDQEKINIIEIDLIAAKNYCYTSNFNIITHEIFPEFNKFIAEIQNS</sequence>
<dbReference type="RefSeq" id="WP_047956679.1">
    <property type="nucleotide sequence ID" value="NZ_LDPG01000007.1"/>
</dbReference>
<protein>
    <submittedName>
        <fullName evidence="1">Uncharacterized protein</fullName>
    </submittedName>
</protein>
<evidence type="ECO:0000313" key="2">
    <source>
        <dbReference type="Proteomes" id="UP000035904"/>
    </source>
</evidence>
<accession>A0A0J1HXG8</accession>
<dbReference type="AlphaFoldDB" id="A0A0J1HXG8"/>
<gene>
    <name evidence="1" type="ORF">ABW01_13455</name>
</gene>
<evidence type="ECO:0000313" key="1">
    <source>
        <dbReference type="EMBL" id="KLV18379.1"/>
    </source>
</evidence>